<name>A0ABM9UQX4_SARVE</name>
<proteinExistence type="predicted"/>
<organism evidence="2 3">
    <name type="scientific">Sarcina ventriculi</name>
    <name type="common">Clostridium ventriculi</name>
    <dbReference type="NCBI Taxonomy" id="1267"/>
    <lineage>
        <taxon>Bacteria</taxon>
        <taxon>Bacillati</taxon>
        <taxon>Bacillota</taxon>
        <taxon>Clostridia</taxon>
        <taxon>Eubacteriales</taxon>
        <taxon>Clostridiaceae</taxon>
        <taxon>Sarcina</taxon>
    </lineage>
</organism>
<evidence type="ECO:0000256" key="1">
    <source>
        <dbReference type="SAM" id="MobiDB-lite"/>
    </source>
</evidence>
<evidence type="ECO:0000313" key="3">
    <source>
        <dbReference type="Proteomes" id="UP000095488"/>
    </source>
</evidence>
<gene>
    <name evidence="2" type="ORF">ERS852473_01313</name>
</gene>
<dbReference type="RefSeq" id="WP_055258812.1">
    <property type="nucleotide sequence ID" value="NZ_CABIXL010000004.1"/>
</dbReference>
<dbReference type="EMBL" id="CYZR01000004">
    <property type="protein sequence ID" value="CUN88017.1"/>
    <property type="molecule type" value="Genomic_DNA"/>
</dbReference>
<dbReference type="Proteomes" id="UP000095488">
    <property type="component" value="Unassembled WGS sequence"/>
</dbReference>
<protein>
    <submittedName>
        <fullName evidence="2">Uncharacterized protein</fullName>
    </submittedName>
</protein>
<comment type="caution">
    <text evidence="2">The sequence shown here is derived from an EMBL/GenBank/DDBJ whole genome shotgun (WGS) entry which is preliminary data.</text>
</comment>
<accession>A0ABM9UQX4</accession>
<feature type="compositionally biased region" description="Basic and acidic residues" evidence="1">
    <location>
        <begin position="163"/>
        <end position="174"/>
    </location>
</feature>
<feature type="region of interest" description="Disordered" evidence="1">
    <location>
        <begin position="156"/>
        <end position="182"/>
    </location>
</feature>
<feature type="region of interest" description="Disordered" evidence="1">
    <location>
        <begin position="203"/>
        <end position="225"/>
    </location>
</feature>
<keyword evidence="3" id="KW-1185">Reference proteome</keyword>
<evidence type="ECO:0000313" key="2">
    <source>
        <dbReference type="EMBL" id="CUN88017.1"/>
    </source>
</evidence>
<reference evidence="2 3" key="1">
    <citation type="submission" date="2015-09" db="EMBL/GenBank/DDBJ databases">
        <authorList>
            <consortium name="Pathogen Informatics"/>
        </authorList>
    </citation>
    <scope>NUCLEOTIDE SEQUENCE [LARGE SCALE GENOMIC DNA]</scope>
    <source>
        <strain evidence="2 3">2789STDY5834858</strain>
    </source>
</reference>
<sequence length="331" mass="39663">MEIIYPDEFLKSLNENKDIDSLTDMNITDETYDYDLREDYNTDDYYEYDNYDEYDFDESYNYLSDYDYPNYNYLSDYDYRGSQESKQTDDKNKPIKFAKIKIPYLDVTKLRPPFPPFTPWQGPWWPWNWNYPWSNHFPWNWNYPWSMHKKNCCGSQGSCKPKSPREDVSDENQRSFDYYDEYNNYDNDDYDFLEDERGPAPSYGAPSYNYDKPPTSPPPSKLPLKNSKNVKIIDYDGTHKCPPPKPPHQGGPAHGPGYPGENPCKYVPPSYIRNCVNNLVYIWEINGRGYWAYLDRFDRGFLSGWKWIGRRWIKFNQHVKRVDAILCYKNH</sequence>